<dbReference type="Proteomes" id="UP001642406">
    <property type="component" value="Unassembled WGS sequence"/>
</dbReference>
<evidence type="ECO:0000256" key="6">
    <source>
        <dbReference type="ARBA" id="ARBA00023136"/>
    </source>
</evidence>
<feature type="transmembrane region" description="Helical" evidence="8">
    <location>
        <begin position="290"/>
        <end position="312"/>
    </location>
</feature>
<comment type="similarity">
    <text evidence="2 7">Belongs to the major facilitator superfamily. Sugar transporter (TC 2.A.1.1) family.</text>
</comment>
<reference evidence="10 11" key="1">
    <citation type="submission" date="2024-01" db="EMBL/GenBank/DDBJ databases">
        <authorList>
            <person name="Allen C."/>
            <person name="Tagirdzhanova G."/>
        </authorList>
    </citation>
    <scope>NUCLEOTIDE SEQUENCE [LARGE SCALE GENOMIC DNA]</scope>
</reference>
<evidence type="ECO:0000256" key="4">
    <source>
        <dbReference type="ARBA" id="ARBA00022692"/>
    </source>
</evidence>
<evidence type="ECO:0000256" key="5">
    <source>
        <dbReference type="ARBA" id="ARBA00022989"/>
    </source>
</evidence>
<evidence type="ECO:0000259" key="9">
    <source>
        <dbReference type="PROSITE" id="PS50850"/>
    </source>
</evidence>
<evidence type="ECO:0000256" key="3">
    <source>
        <dbReference type="ARBA" id="ARBA00022448"/>
    </source>
</evidence>
<dbReference type="InterPro" id="IPR050360">
    <property type="entry name" value="MFS_Sugar_Transporters"/>
</dbReference>
<evidence type="ECO:0000256" key="7">
    <source>
        <dbReference type="RuleBase" id="RU003346"/>
    </source>
</evidence>
<keyword evidence="11" id="KW-1185">Reference proteome</keyword>
<proteinExistence type="inferred from homology"/>
<feature type="transmembrane region" description="Helical" evidence="8">
    <location>
        <begin position="37"/>
        <end position="60"/>
    </location>
</feature>
<dbReference type="InterPro" id="IPR005829">
    <property type="entry name" value="Sugar_transporter_CS"/>
</dbReference>
<dbReference type="PANTHER" id="PTHR48022">
    <property type="entry name" value="PLASTIDIC GLUCOSE TRANSPORTER 4"/>
    <property type="match status" value="1"/>
</dbReference>
<keyword evidence="6 8" id="KW-0472">Membrane</keyword>
<keyword evidence="5 8" id="KW-1133">Transmembrane helix</keyword>
<feature type="transmembrane region" description="Helical" evidence="8">
    <location>
        <begin position="140"/>
        <end position="162"/>
    </location>
</feature>
<protein>
    <recommendedName>
        <fullName evidence="9">Major facilitator superfamily (MFS) profile domain-containing protein</fullName>
    </recommendedName>
</protein>
<feature type="transmembrane region" description="Helical" evidence="8">
    <location>
        <begin position="432"/>
        <end position="452"/>
    </location>
</feature>
<feature type="transmembrane region" description="Helical" evidence="8">
    <location>
        <begin position="198"/>
        <end position="221"/>
    </location>
</feature>
<evidence type="ECO:0000256" key="1">
    <source>
        <dbReference type="ARBA" id="ARBA00004141"/>
    </source>
</evidence>
<dbReference type="Gene3D" id="1.20.1250.20">
    <property type="entry name" value="MFS general substrate transporter like domains"/>
    <property type="match status" value="1"/>
</dbReference>
<feature type="domain" description="Major facilitator superfamily (MFS) profile" evidence="9">
    <location>
        <begin position="42"/>
        <end position="479"/>
    </location>
</feature>
<dbReference type="PRINTS" id="PR00171">
    <property type="entry name" value="SUGRTRNSPORT"/>
</dbReference>
<dbReference type="InterPro" id="IPR003663">
    <property type="entry name" value="Sugar/inositol_transpt"/>
</dbReference>
<feature type="transmembrane region" description="Helical" evidence="8">
    <location>
        <begin position="80"/>
        <end position="103"/>
    </location>
</feature>
<accession>A0ABP0C0C6</accession>
<dbReference type="EMBL" id="CAWUHC010000053">
    <property type="protein sequence ID" value="CAK7225444.1"/>
    <property type="molecule type" value="Genomic_DNA"/>
</dbReference>
<dbReference type="SUPFAM" id="SSF103473">
    <property type="entry name" value="MFS general substrate transporter"/>
    <property type="match status" value="1"/>
</dbReference>
<dbReference type="PROSITE" id="PS50850">
    <property type="entry name" value="MFS"/>
    <property type="match status" value="1"/>
</dbReference>
<feature type="transmembrane region" description="Helical" evidence="8">
    <location>
        <begin position="458"/>
        <end position="475"/>
    </location>
</feature>
<dbReference type="NCBIfam" id="TIGR00879">
    <property type="entry name" value="SP"/>
    <property type="match status" value="1"/>
</dbReference>
<dbReference type="InterPro" id="IPR036259">
    <property type="entry name" value="MFS_trans_sf"/>
</dbReference>
<keyword evidence="3 7" id="KW-0813">Transport</keyword>
<evidence type="ECO:0000313" key="10">
    <source>
        <dbReference type="EMBL" id="CAK7225444.1"/>
    </source>
</evidence>
<dbReference type="InterPro" id="IPR005828">
    <property type="entry name" value="MFS_sugar_transport-like"/>
</dbReference>
<dbReference type="PANTHER" id="PTHR48022:SF64">
    <property type="entry name" value="MAJOR FACILITATOR SUPERFAMILY (MFS) PROFILE DOMAIN-CONTAINING PROTEIN"/>
    <property type="match status" value="1"/>
</dbReference>
<dbReference type="InterPro" id="IPR020846">
    <property type="entry name" value="MFS_dom"/>
</dbReference>
<feature type="transmembrane region" description="Helical" evidence="8">
    <location>
        <begin position="110"/>
        <end position="128"/>
    </location>
</feature>
<dbReference type="Pfam" id="PF00083">
    <property type="entry name" value="Sugar_tr"/>
    <property type="match status" value="1"/>
</dbReference>
<evidence type="ECO:0000313" key="11">
    <source>
        <dbReference type="Proteomes" id="UP001642406"/>
    </source>
</evidence>
<feature type="transmembrane region" description="Helical" evidence="8">
    <location>
        <begin position="386"/>
        <end position="411"/>
    </location>
</feature>
<gene>
    <name evidence="10" type="ORF">SBRCBS47491_005892</name>
</gene>
<evidence type="ECO:0000256" key="8">
    <source>
        <dbReference type="SAM" id="Phobius"/>
    </source>
</evidence>
<organism evidence="10 11">
    <name type="scientific">Sporothrix bragantina</name>
    <dbReference type="NCBI Taxonomy" id="671064"/>
    <lineage>
        <taxon>Eukaryota</taxon>
        <taxon>Fungi</taxon>
        <taxon>Dikarya</taxon>
        <taxon>Ascomycota</taxon>
        <taxon>Pezizomycotina</taxon>
        <taxon>Sordariomycetes</taxon>
        <taxon>Sordariomycetidae</taxon>
        <taxon>Ophiostomatales</taxon>
        <taxon>Ophiostomataceae</taxon>
        <taxon>Sporothrix</taxon>
    </lineage>
</organism>
<comment type="caution">
    <text evidence="10">The sequence shown here is derived from an EMBL/GenBank/DDBJ whole genome shotgun (WGS) entry which is preliminary data.</text>
</comment>
<dbReference type="PROSITE" id="PS00216">
    <property type="entry name" value="SUGAR_TRANSPORT_1"/>
    <property type="match status" value="1"/>
</dbReference>
<feature type="transmembrane region" description="Helical" evidence="8">
    <location>
        <begin position="171"/>
        <end position="192"/>
    </location>
</feature>
<feature type="transmembrane region" description="Helical" evidence="8">
    <location>
        <begin position="357"/>
        <end position="380"/>
    </location>
</feature>
<sequence length="529" mass="59078">MTETKTKPLVNARIVGNELAALLPEDGRSWIFKSHLVMLNFYIVVVMMSPVTMGFDGSMMNGLLSLTTWNDYFDRPRSSLLGLINAVLSLGVLLAAFPAGIICDKYGRRASIIGGTIVLLVATALQASSHNVAQFIVSRFLIGVGIELTCMPAPVLVTELAYPTHRGKVTALYNVFFYVGAIASSWITFGTFPLNTTWGWRIPSILQAVFTIFQLAFIWFVPESPRWLISKGRTDEARAFFVRYHAGGNENDVLVDFEMSEVTQYLQSEIESSKMKWSSLWETKADRRRLLIIVFVPFISQWAGNGLITYYLSLVLDTIGITDSFSQTLINGILQIFNACAALFGSLLVDRLGRRTLWLWSAVGMLMSYVAWTICSAINFNTGNSASGILVIVFIFIYFFHYDIAVTPFTWSYPAELLPFHNRSKGMSIVNFINGLTLLFNSFVNPIAIAAIEWKYYIVYDVILVVILLVIFFLFPETRGRTLEEIGEIFESGTPAWRTGSMGFGSGNTAIDEKLDTAVEVETAEVVEK</sequence>
<name>A0ABP0C0C6_9PEZI</name>
<feature type="transmembrane region" description="Helical" evidence="8">
    <location>
        <begin position="332"/>
        <end position="350"/>
    </location>
</feature>
<keyword evidence="4 8" id="KW-0812">Transmembrane</keyword>
<comment type="subcellular location">
    <subcellularLocation>
        <location evidence="1">Membrane</location>
        <topology evidence="1">Multi-pass membrane protein</topology>
    </subcellularLocation>
</comment>
<evidence type="ECO:0000256" key="2">
    <source>
        <dbReference type="ARBA" id="ARBA00010992"/>
    </source>
</evidence>